<sequence>MIDSNDPNAETGDLLRFNVWDVREGESLRILGIHLPPVHLPSATGLGNNNSKTSASLHATLHPGWSLSQPLEPNSRICLNKEDESSGLKDEQRPFPEKRSLGFVSQLDGSSA</sequence>
<evidence type="ECO:0000256" key="1">
    <source>
        <dbReference type="SAM" id="MobiDB-lite"/>
    </source>
</evidence>
<dbReference type="HOGENOM" id="CLU_172025_0_0_1"/>
<proteinExistence type="predicted"/>
<feature type="compositionally biased region" description="Basic and acidic residues" evidence="1">
    <location>
        <begin position="81"/>
        <end position="100"/>
    </location>
</feature>
<feature type="region of interest" description="Disordered" evidence="1">
    <location>
        <begin position="81"/>
        <end position="112"/>
    </location>
</feature>
<organism evidence="2">
    <name type="scientific">Trichophyton rubrum CBS 288.86</name>
    <dbReference type="NCBI Taxonomy" id="1215330"/>
    <lineage>
        <taxon>Eukaryota</taxon>
        <taxon>Fungi</taxon>
        <taxon>Dikarya</taxon>
        <taxon>Ascomycota</taxon>
        <taxon>Pezizomycotina</taxon>
        <taxon>Eurotiomycetes</taxon>
        <taxon>Eurotiomycetidae</taxon>
        <taxon>Onygenales</taxon>
        <taxon>Arthrodermataceae</taxon>
        <taxon>Trichophyton</taxon>
    </lineage>
</organism>
<evidence type="ECO:0000313" key="2">
    <source>
        <dbReference type="EMBL" id="EZF54244.1"/>
    </source>
</evidence>
<dbReference type="Proteomes" id="UP000023758">
    <property type="component" value="Unassembled WGS sequence"/>
</dbReference>
<dbReference type="EMBL" id="KK207791">
    <property type="protein sequence ID" value="EZF54245.1"/>
    <property type="molecule type" value="Genomic_DNA"/>
</dbReference>
<protein>
    <submittedName>
        <fullName evidence="2">Uncharacterized protein</fullName>
    </submittedName>
</protein>
<dbReference type="EMBL" id="KK207791">
    <property type="protein sequence ID" value="EZF54244.1"/>
    <property type="molecule type" value="Genomic_DNA"/>
</dbReference>
<reference evidence="2" key="1">
    <citation type="submission" date="2014-02" db="EMBL/GenBank/DDBJ databases">
        <title>The Genome Sequence of Trichophyton rubrum (morphotype fischeri) CBS 288.86.</title>
        <authorList>
            <consortium name="The Broad Institute Genomics Platform"/>
            <person name="Cuomo C.A."/>
            <person name="White T.C."/>
            <person name="Graser Y."/>
            <person name="Martinez-Rossi N."/>
            <person name="Heitman J."/>
            <person name="Young S.K."/>
            <person name="Zeng Q."/>
            <person name="Gargeya S."/>
            <person name="Abouelleil A."/>
            <person name="Alvarado L."/>
            <person name="Chapman S.B."/>
            <person name="Gainer-Dewar J."/>
            <person name="Goldberg J."/>
            <person name="Griggs A."/>
            <person name="Gujja S."/>
            <person name="Hansen M."/>
            <person name="Howarth C."/>
            <person name="Imamovic A."/>
            <person name="Larimer J."/>
            <person name="Martinez D."/>
            <person name="Murphy C."/>
            <person name="Pearson M.D."/>
            <person name="Persinoti G."/>
            <person name="Poon T."/>
            <person name="Priest M."/>
            <person name="Roberts A.D."/>
            <person name="Saif S."/>
            <person name="Shea T.D."/>
            <person name="Sykes S.N."/>
            <person name="Wortman J."/>
            <person name="Nusbaum C."/>
            <person name="Birren B."/>
        </authorList>
    </citation>
    <scope>NUCLEOTIDE SEQUENCE [LARGE SCALE GENOMIC DNA]</scope>
    <source>
        <strain evidence="2">CBS 288.86</strain>
    </source>
</reference>
<name>A0A022W7H3_TRIRU</name>
<dbReference type="AlphaFoldDB" id="A0A022W7H3"/>
<gene>
    <name evidence="2" type="ORF">H103_02905</name>
</gene>
<accession>A0A022W7H3</accession>